<proteinExistence type="predicted"/>
<accession>X0YU22</accession>
<protein>
    <recommendedName>
        <fullName evidence="3">Phage portal protein</fullName>
    </recommendedName>
</protein>
<name>X0YU22_9ZZZZ</name>
<evidence type="ECO:0000256" key="1">
    <source>
        <dbReference type="SAM" id="MobiDB-lite"/>
    </source>
</evidence>
<feature type="region of interest" description="Disordered" evidence="1">
    <location>
        <begin position="143"/>
        <end position="164"/>
    </location>
</feature>
<organism evidence="2">
    <name type="scientific">marine sediment metagenome</name>
    <dbReference type="NCBI Taxonomy" id="412755"/>
    <lineage>
        <taxon>unclassified sequences</taxon>
        <taxon>metagenomes</taxon>
        <taxon>ecological metagenomes</taxon>
    </lineage>
</organism>
<comment type="caution">
    <text evidence="2">The sequence shown here is derived from an EMBL/GenBank/DDBJ whole genome shotgun (WGS) entry which is preliminary data.</text>
</comment>
<evidence type="ECO:0000313" key="2">
    <source>
        <dbReference type="EMBL" id="GAG60089.1"/>
    </source>
</evidence>
<dbReference type="Pfam" id="PF04860">
    <property type="entry name" value="Phage_portal"/>
    <property type="match status" value="1"/>
</dbReference>
<sequence>EGRVVDEDFDLKTLGFSPRDMEYLNGRVWSLKEIAGAFNIPYSILDTSETKKATSELADKWYAKNGVLPRITRIQEKLNEQLVPMYDNSDRLFLMYDNPIPEDKEMLLKENTSYVQAGIISVDEARLNIGLSALGGDFALPKSGGSVKETEKVITEENEDDGDE</sequence>
<reference evidence="2" key="1">
    <citation type="journal article" date="2014" name="Front. Microbiol.">
        <title>High frequency of phylogenetically diverse reductive dehalogenase-homologous genes in deep subseafloor sedimentary metagenomes.</title>
        <authorList>
            <person name="Kawai M."/>
            <person name="Futagami T."/>
            <person name="Toyoda A."/>
            <person name="Takaki Y."/>
            <person name="Nishi S."/>
            <person name="Hori S."/>
            <person name="Arai W."/>
            <person name="Tsubouchi T."/>
            <person name="Morono Y."/>
            <person name="Uchiyama I."/>
            <person name="Ito T."/>
            <person name="Fujiyama A."/>
            <person name="Inagaki F."/>
            <person name="Takami H."/>
        </authorList>
    </citation>
    <scope>NUCLEOTIDE SEQUENCE</scope>
    <source>
        <strain evidence="2">Expedition CK06-06</strain>
    </source>
</reference>
<evidence type="ECO:0008006" key="3">
    <source>
        <dbReference type="Google" id="ProtNLM"/>
    </source>
</evidence>
<gene>
    <name evidence="2" type="ORF">S01H4_19942</name>
</gene>
<dbReference type="AlphaFoldDB" id="X0YU22"/>
<dbReference type="InterPro" id="IPR006944">
    <property type="entry name" value="Phage/GTA_portal"/>
</dbReference>
<feature type="non-terminal residue" evidence="2">
    <location>
        <position position="1"/>
    </location>
</feature>
<dbReference type="EMBL" id="BART01008930">
    <property type="protein sequence ID" value="GAG60089.1"/>
    <property type="molecule type" value="Genomic_DNA"/>
</dbReference>